<dbReference type="Proteomes" id="UP001501461">
    <property type="component" value="Unassembled WGS sequence"/>
</dbReference>
<evidence type="ECO:0000256" key="3">
    <source>
        <dbReference type="ARBA" id="ARBA00022801"/>
    </source>
</evidence>
<sequence length="329" mass="35042">MLETPRVVENGNIGPVNSAKVPRYSGEPTFALLPRLRDLETEGRTADIKIIGAPFDTGVSYRPGARFGPSHVRQSSRLLRPYNPGTSTSPFAQVQVADAGDMALNPFNIKEAISSIEEDALALTEDGATLLTIGGDHTIALPLLRAASKRAGEPVALLHFDAHLDTWDTYFGADYTHGTPFRRAAEEGVINSSALCHVGTRGPLYGKKDLDDDEAFGFGIVSSADIFHKGVGEVVSMLRDRIGNSPLYISLDIDVLDPAHAPGTGTPEAGGMTSRELLEIFRGLRGLNLVGADVVEVLPGYDHAELTGIAAAHASYDLLSLMADLRANA</sequence>
<organism evidence="5 6">
    <name type="scientific">Yaniella flava</name>
    <dbReference type="NCBI Taxonomy" id="287930"/>
    <lineage>
        <taxon>Bacteria</taxon>
        <taxon>Bacillati</taxon>
        <taxon>Actinomycetota</taxon>
        <taxon>Actinomycetes</taxon>
        <taxon>Micrococcales</taxon>
        <taxon>Micrococcaceae</taxon>
        <taxon>Yaniella</taxon>
    </lineage>
</organism>
<accession>A0ABN2UZY9</accession>
<comment type="caution">
    <text evidence="5">The sequence shown here is derived from an EMBL/GenBank/DDBJ whole genome shotgun (WGS) entry which is preliminary data.</text>
</comment>
<evidence type="ECO:0000256" key="4">
    <source>
        <dbReference type="RuleBase" id="RU003684"/>
    </source>
</evidence>
<dbReference type="InterPro" id="IPR006035">
    <property type="entry name" value="Ureohydrolase"/>
</dbReference>
<evidence type="ECO:0000313" key="6">
    <source>
        <dbReference type="Proteomes" id="UP001501461"/>
    </source>
</evidence>
<dbReference type="CDD" id="cd11592">
    <property type="entry name" value="Agmatinase_PAH"/>
    <property type="match status" value="1"/>
</dbReference>
<proteinExistence type="inferred from homology"/>
<dbReference type="SUPFAM" id="SSF52768">
    <property type="entry name" value="Arginase/deacetylase"/>
    <property type="match status" value="1"/>
</dbReference>
<dbReference type="InterPro" id="IPR023696">
    <property type="entry name" value="Ureohydrolase_dom_sf"/>
</dbReference>
<dbReference type="EMBL" id="BAAAMN010000068">
    <property type="protein sequence ID" value="GAA2046111.1"/>
    <property type="molecule type" value="Genomic_DNA"/>
</dbReference>
<dbReference type="PANTHER" id="PTHR11358">
    <property type="entry name" value="ARGINASE/AGMATINASE"/>
    <property type="match status" value="1"/>
</dbReference>
<dbReference type="PROSITE" id="PS51409">
    <property type="entry name" value="ARGINASE_2"/>
    <property type="match status" value="1"/>
</dbReference>
<dbReference type="InterPro" id="IPR020855">
    <property type="entry name" value="Ureohydrolase_Mn_BS"/>
</dbReference>
<protein>
    <submittedName>
        <fullName evidence="5">Agmatinase</fullName>
    </submittedName>
</protein>
<comment type="similarity">
    <text evidence="1">Belongs to the arginase family. Agmatinase subfamily.</text>
</comment>
<dbReference type="PROSITE" id="PS01053">
    <property type="entry name" value="ARGINASE_1"/>
    <property type="match status" value="1"/>
</dbReference>
<dbReference type="PIRSF" id="PIRSF036979">
    <property type="entry name" value="Arginase"/>
    <property type="match status" value="1"/>
</dbReference>
<dbReference type="InterPro" id="IPR005925">
    <property type="entry name" value="Agmatinase-rel"/>
</dbReference>
<name>A0ABN2UZY9_9MICC</name>
<keyword evidence="3 4" id="KW-0378">Hydrolase</keyword>
<evidence type="ECO:0000256" key="1">
    <source>
        <dbReference type="ARBA" id="ARBA00009227"/>
    </source>
</evidence>
<dbReference type="PANTHER" id="PTHR11358:SF26">
    <property type="entry name" value="GUANIDINO ACID HYDROLASE, MITOCHONDRIAL"/>
    <property type="match status" value="1"/>
</dbReference>
<evidence type="ECO:0000256" key="2">
    <source>
        <dbReference type="ARBA" id="ARBA00022723"/>
    </source>
</evidence>
<dbReference type="Pfam" id="PF00491">
    <property type="entry name" value="Arginase"/>
    <property type="match status" value="1"/>
</dbReference>
<dbReference type="Gene3D" id="3.40.800.10">
    <property type="entry name" value="Ureohydrolase domain"/>
    <property type="match status" value="1"/>
</dbReference>
<dbReference type="RefSeq" id="WP_343960020.1">
    <property type="nucleotide sequence ID" value="NZ_BAAAMN010000068.1"/>
</dbReference>
<dbReference type="NCBIfam" id="TIGR01230">
    <property type="entry name" value="agmatinase"/>
    <property type="match status" value="1"/>
</dbReference>
<gene>
    <name evidence="5" type="primary">speB</name>
    <name evidence="5" type="ORF">GCM10009720_28770</name>
</gene>
<reference evidence="5 6" key="1">
    <citation type="journal article" date="2019" name="Int. J. Syst. Evol. Microbiol.">
        <title>The Global Catalogue of Microorganisms (GCM) 10K type strain sequencing project: providing services to taxonomists for standard genome sequencing and annotation.</title>
        <authorList>
            <consortium name="The Broad Institute Genomics Platform"/>
            <consortium name="The Broad Institute Genome Sequencing Center for Infectious Disease"/>
            <person name="Wu L."/>
            <person name="Ma J."/>
        </authorList>
    </citation>
    <scope>NUCLEOTIDE SEQUENCE [LARGE SCALE GENOMIC DNA]</scope>
    <source>
        <strain evidence="5 6">JCM 13595</strain>
    </source>
</reference>
<evidence type="ECO:0000313" key="5">
    <source>
        <dbReference type="EMBL" id="GAA2046111.1"/>
    </source>
</evidence>
<dbReference type="PRINTS" id="PR00116">
    <property type="entry name" value="ARGINASE"/>
</dbReference>
<keyword evidence="2" id="KW-0479">Metal-binding</keyword>
<keyword evidence="6" id="KW-1185">Reference proteome</keyword>